<evidence type="ECO:0000313" key="2">
    <source>
        <dbReference type="EMBL" id="GAA0722664.1"/>
    </source>
</evidence>
<sequence length="669" mass="68204">MRNHFVAMLSILLGVALPDSPCGFFAAESATQATWVPAGNMQAPRAAHAATLIGNGKVLVAGGDEGLVSLPSAELYDPTTRTWSYTGSLAMPRNGHTTTLLPNGKALVAGGLTGHGASSTLVAMAESYDPATGIWSPTGNLAAPRYGHTATLLKTGKVLVAGGFGMDFVASAELYDPATGTWSATGNLATARYRHTATRLQNGKVLVVGGSNNGDLAAFLSSAELYDPVAGTWSAAAPLQSARGFHVATLLQNGKVLVAGGEGAEGGGVQHTLSSVEVFDPATGMWAAGSALVAGQDGLTASALTDGTVLVAGGFSNFGPSLFATATELYQPDNASWSAAGNLHTARAGHTSTVLASGDVLVAGGYNSYDMGTSGSPVALGSSELAQGTAPAVNLDQFGLTGSWANPVTNSQGFVMEVDPDFLGPGSGNLFAGWFTYDMTVAGGHRWYTIQGPVNNGSASARLPIYLTDGGQFDTAQATTTTPVGQAILQFSDCMHGMLNYAFSDGSGRTGTIPLTRLLANVTCGPTGDNGNAGKSYLFSGAWADLATSGQGLVFDINPVQGVLFAAWYTYFADAAPGSGPAEQHWYTLQALLMPGISTLNDVGIYETIGGVFDQAANTSTHQVGTATLTPHSCTSTTMTFNFTAGPNAGRSGTLNLTRIAPPPAGCHS</sequence>
<feature type="signal peptide" evidence="1">
    <location>
        <begin position="1"/>
        <end position="26"/>
    </location>
</feature>
<dbReference type="RefSeq" id="WP_343793370.1">
    <property type="nucleotide sequence ID" value="NZ_BAAAEU010000025.1"/>
</dbReference>
<keyword evidence="3" id="KW-1185">Reference proteome</keyword>
<proteinExistence type="predicted"/>
<dbReference type="Pfam" id="PF24681">
    <property type="entry name" value="Kelch_KLHDC2_KLHL20_DRC7"/>
    <property type="match status" value="1"/>
</dbReference>
<keyword evidence="1" id="KW-0732">Signal</keyword>
<dbReference type="Gene3D" id="2.120.10.80">
    <property type="entry name" value="Kelch-type beta propeller"/>
    <property type="match status" value="1"/>
</dbReference>
<accession>A0ABN1IWS0</accession>
<evidence type="ECO:0008006" key="4">
    <source>
        <dbReference type="Google" id="ProtNLM"/>
    </source>
</evidence>
<evidence type="ECO:0000256" key="1">
    <source>
        <dbReference type="SAM" id="SignalP"/>
    </source>
</evidence>
<feature type="chain" id="PRO_5045629028" description="Bulb-type lectin domain-containing protein" evidence="1">
    <location>
        <begin position="27"/>
        <end position="669"/>
    </location>
</feature>
<comment type="caution">
    <text evidence="2">The sequence shown here is derived from an EMBL/GenBank/DDBJ whole genome shotgun (WGS) entry which is preliminary data.</text>
</comment>
<protein>
    <recommendedName>
        <fullName evidence="4">Bulb-type lectin domain-containing protein</fullName>
    </recommendedName>
</protein>
<dbReference type="PANTHER" id="PTHR45632">
    <property type="entry name" value="LD33804P"/>
    <property type="match status" value="1"/>
</dbReference>
<dbReference type="InterPro" id="IPR015915">
    <property type="entry name" value="Kelch-typ_b-propeller"/>
</dbReference>
<dbReference type="Proteomes" id="UP001501523">
    <property type="component" value="Unassembled WGS sequence"/>
</dbReference>
<organism evidence="2 3">
    <name type="scientific">Dokdonella soli</name>
    <dbReference type="NCBI Taxonomy" id="529810"/>
    <lineage>
        <taxon>Bacteria</taxon>
        <taxon>Pseudomonadati</taxon>
        <taxon>Pseudomonadota</taxon>
        <taxon>Gammaproteobacteria</taxon>
        <taxon>Lysobacterales</taxon>
        <taxon>Rhodanobacteraceae</taxon>
        <taxon>Dokdonella</taxon>
    </lineage>
</organism>
<name>A0ABN1IWS0_9GAMM</name>
<reference evidence="2 3" key="1">
    <citation type="journal article" date="2019" name="Int. J. Syst. Evol. Microbiol.">
        <title>The Global Catalogue of Microorganisms (GCM) 10K type strain sequencing project: providing services to taxonomists for standard genome sequencing and annotation.</title>
        <authorList>
            <consortium name="The Broad Institute Genomics Platform"/>
            <consortium name="The Broad Institute Genome Sequencing Center for Infectious Disease"/>
            <person name="Wu L."/>
            <person name="Ma J."/>
        </authorList>
    </citation>
    <scope>NUCLEOTIDE SEQUENCE [LARGE SCALE GENOMIC DNA]</scope>
    <source>
        <strain evidence="2 3">JCM 15421</strain>
    </source>
</reference>
<dbReference type="SMART" id="SM00612">
    <property type="entry name" value="Kelch"/>
    <property type="match status" value="6"/>
</dbReference>
<dbReference type="InterPro" id="IPR037293">
    <property type="entry name" value="Gal_Oxidase_central_sf"/>
</dbReference>
<evidence type="ECO:0000313" key="3">
    <source>
        <dbReference type="Proteomes" id="UP001501523"/>
    </source>
</evidence>
<dbReference type="EMBL" id="BAAAEU010000025">
    <property type="protein sequence ID" value="GAA0722664.1"/>
    <property type="molecule type" value="Genomic_DNA"/>
</dbReference>
<dbReference type="SUPFAM" id="SSF50965">
    <property type="entry name" value="Galactose oxidase, central domain"/>
    <property type="match status" value="2"/>
</dbReference>
<dbReference type="InterPro" id="IPR011043">
    <property type="entry name" value="Gal_Oxase/kelch_b-propeller"/>
</dbReference>
<dbReference type="PANTHER" id="PTHR45632:SF17">
    <property type="entry name" value="KELCH-LIKE PROTEIN 31"/>
    <property type="match status" value="1"/>
</dbReference>
<dbReference type="InterPro" id="IPR006652">
    <property type="entry name" value="Kelch_1"/>
</dbReference>
<gene>
    <name evidence="2" type="ORF">GCM10009105_33920</name>
</gene>
<dbReference type="Gene3D" id="2.130.10.80">
    <property type="entry name" value="Galactose oxidase/kelch, beta-propeller"/>
    <property type="match status" value="3"/>
</dbReference>